<accession>A0ABZ1D2M9</accession>
<feature type="region of interest" description="Disordered" evidence="8">
    <location>
        <begin position="173"/>
        <end position="223"/>
    </location>
</feature>
<dbReference type="Gene3D" id="4.10.240.10">
    <property type="entry name" value="Zn(2)-C6 fungal-type DNA-binding domain"/>
    <property type="match status" value="1"/>
</dbReference>
<dbReference type="CDD" id="cd00067">
    <property type="entry name" value="GAL4"/>
    <property type="match status" value="1"/>
</dbReference>
<dbReference type="Proteomes" id="UP001329825">
    <property type="component" value="Chromosome 6"/>
</dbReference>
<evidence type="ECO:0000256" key="7">
    <source>
        <dbReference type="ARBA" id="ARBA00023242"/>
    </source>
</evidence>
<keyword evidence="6" id="KW-0804">Transcription</keyword>
<dbReference type="Pfam" id="PF04082">
    <property type="entry name" value="Fungal_trans"/>
    <property type="match status" value="1"/>
</dbReference>
<feature type="domain" description="Zn(2)-C6 fungal-type" evidence="9">
    <location>
        <begin position="26"/>
        <end position="59"/>
    </location>
</feature>
<protein>
    <recommendedName>
        <fullName evidence="9">Zn(2)-C6 fungal-type domain-containing protein</fullName>
    </recommendedName>
</protein>
<evidence type="ECO:0000256" key="4">
    <source>
        <dbReference type="ARBA" id="ARBA00023015"/>
    </source>
</evidence>
<dbReference type="SUPFAM" id="SSF57701">
    <property type="entry name" value="Zn2/Cys6 DNA-binding domain"/>
    <property type="match status" value="1"/>
</dbReference>
<dbReference type="PROSITE" id="PS00463">
    <property type="entry name" value="ZN2_CY6_FUNGAL_1"/>
    <property type="match status" value="1"/>
</dbReference>
<evidence type="ECO:0000313" key="11">
    <source>
        <dbReference type="Proteomes" id="UP001329825"/>
    </source>
</evidence>
<feature type="compositionally biased region" description="Polar residues" evidence="8">
    <location>
        <begin position="243"/>
        <end position="264"/>
    </location>
</feature>
<feature type="region of interest" description="Disordered" evidence="8">
    <location>
        <begin position="126"/>
        <end position="159"/>
    </location>
</feature>
<feature type="region of interest" description="Disordered" evidence="8">
    <location>
        <begin position="238"/>
        <end position="300"/>
    </location>
</feature>
<reference evidence="10 11" key="1">
    <citation type="submission" date="2024-01" db="EMBL/GenBank/DDBJ databases">
        <title>Comparative genomics of Cryptococcus and Kwoniella reveals pathogenesis evolution and contrasting modes of karyotype evolution via chromosome fusion or intercentromeric recombination.</title>
        <authorList>
            <person name="Coelho M.A."/>
            <person name="David-Palma M."/>
            <person name="Shea T."/>
            <person name="Bowers K."/>
            <person name="McGinley-Smith S."/>
            <person name="Mohammad A.W."/>
            <person name="Gnirke A."/>
            <person name="Yurkov A.M."/>
            <person name="Nowrousian M."/>
            <person name="Sun S."/>
            <person name="Cuomo C.A."/>
            <person name="Heitman J."/>
        </authorList>
    </citation>
    <scope>NUCLEOTIDE SEQUENCE [LARGE SCALE GENOMIC DNA]</scope>
    <source>
        <strain evidence="10">CBS 11374</strain>
    </source>
</reference>
<organism evidence="10 11">
    <name type="scientific">Kwoniella shivajii</name>
    <dbReference type="NCBI Taxonomy" id="564305"/>
    <lineage>
        <taxon>Eukaryota</taxon>
        <taxon>Fungi</taxon>
        <taxon>Dikarya</taxon>
        <taxon>Basidiomycota</taxon>
        <taxon>Agaricomycotina</taxon>
        <taxon>Tremellomycetes</taxon>
        <taxon>Tremellales</taxon>
        <taxon>Cryptococcaceae</taxon>
        <taxon>Kwoniella</taxon>
    </lineage>
</organism>
<feature type="region of interest" description="Disordered" evidence="8">
    <location>
        <begin position="1"/>
        <end position="23"/>
    </location>
</feature>
<dbReference type="CDD" id="cd12148">
    <property type="entry name" value="fungal_TF_MHR"/>
    <property type="match status" value="1"/>
</dbReference>
<keyword evidence="11" id="KW-1185">Reference proteome</keyword>
<dbReference type="SMART" id="SM00066">
    <property type="entry name" value="GAL4"/>
    <property type="match status" value="1"/>
</dbReference>
<proteinExistence type="predicted"/>
<dbReference type="InterPro" id="IPR052202">
    <property type="entry name" value="Yeast_MetPath_Reg"/>
</dbReference>
<feature type="compositionally biased region" description="Polar residues" evidence="8">
    <location>
        <begin position="177"/>
        <end position="201"/>
    </location>
</feature>
<evidence type="ECO:0000313" key="10">
    <source>
        <dbReference type="EMBL" id="WRT68116.1"/>
    </source>
</evidence>
<evidence type="ECO:0000256" key="1">
    <source>
        <dbReference type="ARBA" id="ARBA00004123"/>
    </source>
</evidence>
<dbReference type="PANTHER" id="PTHR47782">
    <property type="entry name" value="ZN(II)2CYS6 TRANSCRIPTION FACTOR (EUROFUNG)-RELATED"/>
    <property type="match status" value="1"/>
</dbReference>
<feature type="compositionally biased region" description="Polar residues" evidence="8">
    <location>
        <begin position="1"/>
        <end position="11"/>
    </location>
</feature>
<evidence type="ECO:0000259" key="9">
    <source>
        <dbReference type="PROSITE" id="PS50048"/>
    </source>
</evidence>
<evidence type="ECO:0000256" key="6">
    <source>
        <dbReference type="ARBA" id="ARBA00023163"/>
    </source>
</evidence>
<gene>
    <name evidence="10" type="ORF">IL334_005091</name>
</gene>
<dbReference type="SMART" id="SM00906">
    <property type="entry name" value="Fungal_trans"/>
    <property type="match status" value="1"/>
</dbReference>
<dbReference type="PANTHER" id="PTHR47782:SF12">
    <property type="entry name" value="ZN(II)2CYS6 TRANSCRIPTION FACTOR (EUROFUNG)"/>
    <property type="match status" value="1"/>
</dbReference>
<feature type="compositionally biased region" description="Polar residues" evidence="8">
    <location>
        <begin position="131"/>
        <end position="156"/>
    </location>
</feature>
<evidence type="ECO:0000256" key="5">
    <source>
        <dbReference type="ARBA" id="ARBA00023125"/>
    </source>
</evidence>
<dbReference type="InterPro" id="IPR036864">
    <property type="entry name" value="Zn2-C6_fun-type_DNA-bd_sf"/>
</dbReference>
<keyword evidence="4" id="KW-0805">Transcription regulation</keyword>
<comment type="subcellular location">
    <subcellularLocation>
        <location evidence="1">Nucleus</location>
    </subcellularLocation>
</comment>
<evidence type="ECO:0000256" key="2">
    <source>
        <dbReference type="ARBA" id="ARBA00022723"/>
    </source>
</evidence>
<keyword evidence="2" id="KW-0479">Metal-binding</keyword>
<evidence type="ECO:0000256" key="3">
    <source>
        <dbReference type="ARBA" id="ARBA00022833"/>
    </source>
</evidence>
<dbReference type="GeneID" id="87957222"/>
<name>A0ABZ1D2M9_9TREE</name>
<evidence type="ECO:0000256" key="8">
    <source>
        <dbReference type="SAM" id="MobiDB-lite"/>
    </source>
</evidence>
<dbReference type="InterPro" id="IPR007219">
    <property type="entry name" value="XnlR_reg_dom"/>
</dbReference>
<dbReference type="InterPro" id="IPR001138">
    <property type="entry name" value="Zn2Cys6_DnaBD"/>
</dbReference>
<dbReference type="EMBL" id="CP141886">
    <property type="protein sequence ID" value="WRT68116.1"/>
    <property type="molecule type" value="Genomic_DNA"/>
</dbReference>
<sequence>MEATSRATSSMAGRRRPRPHSYTTQACERCRNRKQRCVIGEKDGKTCRNCIESRSECTFSRAYENAAKRSRGESHVSVNTIGEDSSDIPEYLGSGLSNVPSRSVTKPMSAPLVADTQSQHIPLSPHFASTHVHSGNLNFDRNPSSTANHPTSTFTDSFPPGLDLQNWMLSLDDQSRPGLQSPPQGSQIQQHAQTQYLQSLPSYPRGSPPLGEPSLLPQSRPPHLVQPYSVVDLQAPQMPSADADSTAQNIQPSSFSSFDHTQSLPAAATDTFTHPPPPAVRPGLPSRLPTSPGSELHSEESLEDAAKGLAMISLEAAAEPHYVGESSGSLWRSVIAGGMHSQTQQLDGLRRGIHSTHRQVSSASAQHQQGEPSIAVIRQIVQRPIPIDTANSLLETVFRHLHPRYPFMDWVTFEHQWERRDEILSEVGQGVFLDRASSTAAFFILMILAVGAQLCKERPISGLLRPEDYYNLAAPYLSVIVTLHNLPNIQGLLLLAVYSLRDSKGPSVWYLSGVTLRLCVGMGLHRNAAGWAVRSMTKYEIEMRKRVFWSCTSYTLDRMMSLLLGRPPGISDDDFDVDLPELCDPIEKPKLEILQLGSMASAIHHIKLKRIESRIQRSIYSINRKGQATDYWEMLNSMDEWERTIPIEASSNTYWMAPSCSSDWFLLKGVEARLHLLRPLCAEGQKAGAVFVTHLAKNAARGCDIQKRMHQQGQPMSNASAHSAFICGLALLYAVFLQPKVLPLKDVFQAIKSTSNTLFAYTQHAHSAEVLYDVFEDLSSACIEHVSKHETKEVSNSQHDPLPSVDEWQKASSEATSNIDPTIAGEYVNLLQTLGITMGVDRPDQAPYTEPLWDLAAFTPGNLMTFNDIEYNGQATNMA</sequence>
<keyword evidence="5" id="KW-0238">DNA-binding</keyword>
<dbReference type="RefSeq" id="XP_062792856.1">
    <property type="nucleotide sequence ID" value="XM_062936805.1"/>
</dbReference>
<dbReference type="PROSITE" id="PS50048">
    <property type="entry name" value="ZN2_CY6_FUNGAL_2"/>
    <property type="match status" value="1"/>
</dbReference>
<keyword evidence="7" id="KW-0539">Nucleus</keyword>
<keyword evidence="3" id="KW-0862">Zinc</keyword>